<comment type="caution">
    <text evidence="1">The sequence shown here is derived from an EMBL/GenBank/DDBJ whole genome shotgun (WGS) entry which is preliminary data.</text>
</comment>
<evidence type="ECO:0008006" key="3">
    <source>
        <dbReference type="Google" id="ProtNLM"/>
    </source>
</evidence>
<accession>A0A8S3PQ99</accession>
<evidence type="ECO:0000313" key="2">
    <source>
        <dbReference type="Proteomes" id="UP000683360"/>
    </source>
</evidence>
<organism evidence="1 2">
    <name type="scientific">Mytilus edulis</name>
    <name type="common">Blue mussel</name>
    <dbReference type="NCBI Taxonomy" id="6550"/>
    <lineage>
        <taxon>Eukaryota</taxon>
        <taxon>Metazoa</taxon>
        <taxon>Spiralia</taxon>
        <taxon>Lophotrochozoa</taxon>
        <taxon>Mollusca</taxon>
        <taxon>Bivalvia</taxon>
        <taxon>Autobranchia</taxon>
        <taxon>Pteriomorphia</taxon>
        <taxon>Mytilida</taxon>
        <taxon>Mytiloidea</taxon>
        <taxon>Mytilidae</taxon>
        <taxon>Mytilinae</taxon>
        <taxon>Mytilus</taxon>
    </lineage>
</organism>
<reference evidence="1" key="1">
    <citation type="submission" date="2021-03" db="EMBL/GenBank/DDBJ databases">
        <authorList>
            <person name="Bekaert M."/>
        </authorList>
    </citation>
    <scope>NUCLEOTIDE SEQUENCE</scope>
</reference>
<dbReference type="OrthoDB" id="6105495at2759"/>
<name>A0A8S3PQ99_MYTED</name>
<dbReference type="Proteomes" id="UP000683360">
    <property type="component" value="Unassembled WGS sequence"/>
</dbReference>
<dbReference type="PANTHER" id="PTHR46704">
    <property type="entry name" value="CXC DOMAIN-CONTAINING PROTEIN-RELATED"/>
    <property type="match status" value="1"/>
</dbReference>
<evidence type="ECO:0000313" key="1">
    <source>
        <dbReference type="EMBL" id="CAG2185444.1"/>
    </source>
</evidence>
<dbReference type="PANTHER" id="PTHR46704:SF1">
    <property type="entry name" value="TELOMERE LENGTH REGULATION PROTEIN TEL2 HOMOLOG"/>
    <property type="match status" value="1"/>
</dbReference>
<protein>
    <recommendedName>
        <fullName evidence="3">Tesmin/TSO1-like CXC domain-containing protein</fullName>
    </recommendedName>
</protein>
<gene>
    <name evidence="1" type="ORF">MEDL_1049</name>
</gene>
<dbReference type="AlphaFoldDB" id="A0A8S3PQ99"/>
<sequence>MLPYLAASGHNLYTKSAYVYLMMMQQLEIDHPEVFAAFKDGHHVMRRSDRYWAGLSSDLMIEQVLMRSVKTAGGLTRGRGMGESQRSQWLLSMPACADMNQAIQELTGVGYYTSDQHKEESIARQKRDREDIMSILTFMKERSPFTGDSSLRNIETGVTADSSVNVDNSKDVGTAIIESLVGQNVIDYTFKKKNQVITLNSKTSIKVDGELIQVDPQLLFQRCTTIANGLFEDISEIFKILLNEFPFVQGMRCMRDPPSNTCAKFEASNYAVVHAFDDADLNIVQTAVSISEEQHVVVIGEDTDLLVLLCYHAMMHNKNVYFKSEPKQSIQKIRIWDIKKTKKHLGEAICRLLPFIHAFSGCDTTSRVFGLGKGALLKKVKSSAYLQDQSQLFLQKSSKDQVVKAGEEVLVDLYGGVQSVEGLDLLRYRKFASKVVVGNVFVQVHTLPPTSDAAKLHSMRTFYQTQIWIGEGHDLDPNQWGWYTSENKLMPVRCLLPPAPQKLLKVIRCNCKQNCDSRRCSCRKHGIDCSASCGECRGINCSNSSIVTQSDLDEV</sequence>
<proteinExistence type="predicted"/>
<dbReference type="EMBL" id="CAJPWZ010000087">
    <property type="protein sequence ID" value="CAG2185444.1"/>
    <property type="molecule type" value="Genomic_DNA"/>
</dbReference>
<keyword evidence="2" id="KW-1185">Reference proteome</keyword>